<sequence length="147" mass="15348">MAWLTMAGFCVTGHCRSLQRQGARRGSHRSTEGRALGATQASAGQDHQCCRGQGGSGVRPIPSTSSRHSRLSRSNAEAGAAEAVEDTIAIPILTQLANKATISFLLSLASTSHSCLICFLASLSPASQAAMPSPTFDELESCKDLMA</sequence>
<evidence type="ECO:0000313" key="2">
    <source>
        <dbReference type="EMBL" id="OQU85204.1"/>
    </source>
</evidence>
<protein>
    <submittedName>
        <fullName evidence="2">Uncharacterized protein</fullName>
    </submittedName>
</protein>
<keyword evidence="3" id="KW-1185">Reference proteome</keyword>
<feature type="region of interest" description="Disordered" evidence="1">
    <location>
        <begin position="21"/>
        <end position="78"/>
    </location>
</feature>
<gene>
    <name evidence="2" type="ORF">SORBI_3004G192001</name>
</gene>
<reference evidence="2 3" key="1">
    <citation type="journal article" date="2009" name="Nature">
        <title>The Sorghum bicolor genome and the diversification of grasses.</title>
        <authorList>
            <person name="Paterson A.H."/>
            <person name="Bowers J.E."/>
            <person name="Bruggmann R."/>
            <person name="Dubchak I."/>
            <person name="Grimwood J."/>
            <person name="Gundlach H."/>
            <person name="Haberer G."/>
            <person name="Hellsten U."/>
            <person name="Mitros T."/>
            <person name="Poliakov A."/>
            <person name="Schmutz J."/>
            <person name="Spannagl M."/>
            <person name="Tang H."/>
            <person name="Wang X."/>
            <person name="Wicker T."/>
            <person name="Bharti A.K."/>
            <person name="Chapman J."/>
            <person name="Feltus F.A."/>
            <person name="Gowik U."/>
            <person name="Grigoriev I.V."/>
            <person name="Lyons E."/>
            <person name="Maher C.A."/>
            <person name="Martis M."/>
            <person name="Narechania A."/>
            <person name="Otillar R.P."/>
            <person name="Penning B.W."/>
            <person name="Salamov A.A."/>
            <person name="Wang Y."/>
            <person name="Zhang L."/>
            <person name="Carpita N.C."/>
            <person name="Freeling M."/>
            <person name="Gingle A.R."/>
            <person name="Hash C.T."/>
            <person name="Keller B."/>
            <person name="Klein P."/>
            <person name="Kresovich S."/>
            <person name="McCann M.C."/>
            <person name="Ming R."/>
            <person name="Peterson D.G."/>
            <person name="Mehboob-ur-Rahman"/>
            <person name="Ware D."/>
            <person name="Westhoff P."/>
            <person name="Mayer K.F."/>
            <person name="Messing J."/>
            <person name="Rokhsar D.S."/>
        </authorList>
    </citation>
    <scope>NUCLEOTIDE SEQUENCE [LARGE SCALE GENOMIC DNA]</scope>
    <source>
        <strain evidence="3">cv. BTx623</strain>
    </source>
</reference>
<accession>A0A1Z5RN84</accession>
<proteinExistence type="predicted"/>
<dbReference type="AlphaFoldDB" id="A0A1Z5RN84"/>
<dbReference type="InParanoid" id="A0A1Z5RN84"/>
<organism evidence="2 3">
    <name type="scientific">Sorghum bicolor</name>
    <name type="common">Sorghum</name>
    <name type="synonym">Sorghum vulgare</name>
    <dbReference type="NCBI Taxonomy" id="4558"/>
    <lineage>
        <taxon>Eukaryota</taxon>
        <taxon>Viridiplantae</taxon>
        <taxon>Streptophyta</taxon>
        <taxon>Embryophyta</taxon>
        <taxon>Tracheophyta</taxon>
        <taxon>Spermatophyta</taxon>
        <taxon>Magnoliopsida</taxon>
        <taxon>Liliopsida</taxon>
        <taxon>Poales</taxon>
        <taxon>Poaceae</taxon>
        <taxon>PACMAD clade</taxon>
        <taxon>Panicoideae</taxon>
        <taxon>Andropogonodae</taxon>
        <taxon>Andropogoneae</taxon>
        <taxon>Sorghinae</taxon>
        <taxon>Sorghum</taxon>
    </lineage>
</organism>
<name>A0A1Z5RN84_SORBI</name>
<dbReference type="EMBL" id="CM000763">
    <property type="protein sequence ID" value="OQU85204.1"/>
    <property type="molecule type" value="Genomic_DNA"/>
</dbReference>
<dbReference type="Proteomes" id="UP000000768">
    <property type="component" value="Chromosome 4"/>
</dbReference>
<evidence type="ECO:0000256" key="1">
    <source>
        <dbReference type="SAM" id="MobiDB-lite"/>
    </source>
</evidence>
<dbReference type="Gramene" id="OQU85204">
    <property type="protein sequence ID" value="OQU85204"/>
    <property type="gene ID" value="SORBI_3004G192001"/>
</dbReference>
<reference evidence="3" key="2">
    <citation type="journal article" date="2018" name="Plant J.">
        <title>The Sorghum bicolor reference genome: improved assembly, gene annotations, a transcriptome atlas, and signatures of genome organization.</title>
        <authorList>
            <person name="McCormick R.F."/>
            <person name="Truong S.K."/>
            <person name="Sreedasyam A."/>
            <person name="Jenkins J."/>
            <person name="Shu S."/>
            <person name="Sims D."/>
            <person name="Kennedy M."/>
            <person name="Amirebrahimi M."/>
            <person name="Weers B.D."/>
            <person name="McKinley B."/>
            <person name="Mattison A."/>
            <person name="Morishige D.T."/>
            <person name="Grimwood J."/>
            <person name="Schmutz J."/>
            <person name="Mullet J.E."/>
        </authorList>
    </citation>
    <scope>NUCLEOTIDE SEQUENCE [LARGE SCALE GENOMIC DNA]</scope>
    <source>
        <strain evidence="3">cv. BTx623</strain>
    </source>
</reference>
<evidence type="ECO:0000313" key="3">
    <source>
        <dbReference type="Proteomes" id="UP000000768"/>
    </source>
</evidence>